<evidence type="ECO:0000256" key="1">
    <source>
        <dbReference type="SAM" id="MobiDB-lite"/>
    </source>
</evidence>
<feature type="region of interest" description="Disordered" evidence="1">
    <location>
        <begin position="206"/>
        <end position="232"/>
    </location>
</feature>
<organism evidence="3 4">
    <name type="scientific">Musa acuminata subsp. malaccensis</name>
    <name type="common">Wild banana</name>
    <name type="synonym">Musa malaccensis</name>
    <dbReference type="NCBI Taxonomy" id="214687"/>
    <lineage>
        <taxon>Eukaryota</taxon>
        <taxon>Viridiplantae</taxon>
        <taxon>Streptophyta</taxon>
        <taxon>Embryophyta</taxon>
        <taxon>Tracheophyta</taxon>
        <taxon>Spermatophyta</taxon>
        <taxon>Magnoliopsida</taxon>
        <taxon>Liliopsida</taxon>
        <taxon>Zingiberales</taxon>
        <taxon>Musaceae</taxon>
        <taxon>Musa</taxon>
    </lineage>
</organism>
<dbReference type="FunCoup" id="A0A804JKK5">
    <property type="interactions" value="287"/>
</dbReference>
<dbReference type="EMBL" id="HG996471">
    <property type="protein sequence ID" value="CAG1847444.1"/>
    <property type="molecule type" value="Genomic_DNA"/>
</dbReference>
<proteinExistence type="predicted"/>
<dbReference type="Proteomes" id="UP000012960">
    <property type="component" value="Unplaced"/>
</dbReference>
<dbReference type="InParanoid" id="A0A804JKK5"/>
<dbReference type="PANTHER" id="PTHR36885">
    <property type="entry name" value="EXPRESSED PROTEIN"/>
    <property type="match status" value="1"/>
</dbReference>
<reference evidence="3" key="2">
    <citation type="submission" date="2021-05" db="UniProtKB">
        <authorList>
            <consortium name="EnsemblPlants"/>
        </authorList>
    </citation>
    <scope>IDENTIFICATION</scope>
    <source>
        <strain evidence="3">subsp. malaccensis</strain>
    </source>
</reference>
<dbReference type="Gramene" id="Ma06_t26190.1">
    <property type="protein sequence ID" value="Ma06_p26190.1"/>
    <property type="gene ID" value="Ma06_g26190"/>
</dbReference>
<dbReference type="EnsemblPlants" id="Ma06_t26190.1">
    <property type="protein sequence ID" value="Ma06_p26190.1"/>
    <property type="gene ID" value="Ma06_g26190"/>
</dbReference>
<keyword evidence="4" id="KW-1185">Reference proteome</keyword>
<dbReference type="KEGG" id="mus:103974091"/>
<dbReference type="AlphaFoldDB" id="A0A804JKK5"/>
<evidence type="ECO:0000313" key="2">
    <source>
        <dbReference type="EMBL" id="CAG1847444.1"/>
    </source>
</evidence>
<name>A0A804JKK5_MUSAM</name>
<reference evidence="2" key="1">
    <citation type="submission" date="2021-03" db="EMBL/GenBank/DDBJ databases">
        <authorList>
            <consortium name="Genoscope - CEA"/>
            <person name="William W."/>
        </authorList>
    </citation>
    <scope>NUCLEOTIDE SEQUENCE</scope>
    <source>
        <strain evidence="2">Doubled-haploid Pahang</strain>
    </source>
</reference>
<gene>
    <name evidence="2" type="ORF">GSMUA_172390.1</name>
</gene>
<sequence length="300" mass="34424">MAACLPNLSSPGRERRLSELLQEQQEPFLLDVYLLEKGYSDKLLASPATSLCWPIDDACKRLQRIASHGFRRSCWRRRRCQLLRCMLAKFLSGRVVRQAFLRRDKKVLHLSEADEVLSLSSRCSDGGEIPWKSHEVDDPKQLSPVSVLELHSYEGSPVHPTNTEEDTSTLHLFKELLELSCVTPPALNQFGTSKKQLDLPEKLHLDREQEDKSTKDSHESSGHEIFETVIRDDETSSWQRQRGVHTSISQLTFSDISNSKREWHEFQPQVREIAVQIEEAIFEGIREDVISEMLGSRCTL</sequence>
<accession>A0A804JKK5</accession>
<evidence type="ECO:0000313" key="3">
    <source>
        <dbReference type="EnsemblPlants" id="Ma06_p26190.1"/>
    </source>
</evidence>
<dbReference type="PANTHER" id="PTHR36885:SF2">
    <property type="entry name" value="DUF4378 DOMAIN-CONTAINING PROTEIN"/>
    <property type="match status" value="1"/>
</dbReference>
<protein>
    <submittedName>
        <fullName evidence="2">(wild Malaysian banana) hypothetical protein</fullName>
    </submittedName>
</protein>
<evidence type="ECO:0000313" key="4">
    <source>
        <dbReference type="Proteomes" id="UP000012960"/>
    </source>
</evidence>
<dbReference type="OrthoDB" id="691329at2759"/>